<evidence type="ECO:0000256" key="1">
    <source>
        <dbReference type="SAM" id="SignalP"/>
    </source>
</evidence>
<organism evidence="2 3">
    <name type="scientific">Drosophila suzukii</name>
    <name type="common">Spotted-wing drosophila fruit fly</name>
    <dbReference type="NCBI Taxonomy" id="28584"/>
    <lineage>
        <taxon>Eukaryota</taxon>
        <taxon>Metazoa</taxon>
        <taxon>Ecdysozoa</taxon>
        <taxon>Arthropoda</taxon>
        <taxon>Hexapoda</taxon>
        <taxon>Insecta</taxon>
        <taxon>Pterygota</taxon>
        <taxon>Neoptera</taxon>
        <taxon>Endopterygota</taxon>
        <taxon>Diptera</taxon>
        <taxon>Brachycera</taxon>
        <taxon>Muscomorpha</taxon>
        <taxon>Ephydroidea</taxon>
        <taxon>Drosophilidae</taxon>
        <taxon>Drosophila</taxon>
        <taxon>Sophophora</taxon>
    </lineage>
</organism>
<feature type="chain" id="PRO_5046568961" evidence="1">
    <location>
        <begin position="24"/>
        <end position="74"/>
    </location>
</feature>
<reference evidence="3" key="1">
    <citation type="submission" date="2025-08" db="UniProtKB">
        <authorList>
            <consortium name="RefSeq"/>
        </authorList>
    </citation>
    <scope>IDENTIFICATION</scope>
</reference>
<evidence type="ECO:0000313" key="3">
    <source>
        <dbReference type="RefSeq" id="XP_065720575.2"/>
    </source>
</evidence>
<proteinExistence type="predicted"/>
<dbReference type="RefSeq" id="XP_065720575.2">
    <property type="nucleotide sequence ID" value="XM_065864503.2"/>
</dbReference>
<accession>A0AB40D8G9</accession>
<dbReference type="AlphaFoldDB" id="A0AB40D8G9"/>
<name>A0AB40D8G9_DROSZ</name>
<protein>
    <submittedName>
        <fullName evidence="3">Salivary glue protein Sgs-7-like</fullName>
    </submittedName>
</protein>
<dbReference type="Proteomes" id="UP001652628">
    <property type="component" value="Chromosome 3"/>
</dbReference>
<keyword evidence="1" id="KW-0732">Signal</keyword>
<feature type="signal peptide" evidence="1">
    <location>
        <begin position="1"/>
        <end position="23"/>
    </location>
</feature>
<keyword evidence="2" id="KW-1185">Reference proteome</keyword>
<gene>
    <name evidence="3" type="primary">LOC136116892</name>
</gene>
<dbReference type="GeneID" id="136116892"/>
<sequence length="74" mass="7845">MKPTVFAIIACILLIGLTDLTSGCDCGCKPCGPGGTACKGCPERVALCQDLIKTIQTLQKKVRQCVCGEPTWML</sequence>
<evidence type="ECO:0000313" key="2">
    <source>
        <dbReference type="Proteomes" id="UP001652628"/>
    </source>
</evidence>